<dbReference type="Proteomes" id="UP000053328">
    <property type="component" value="Unassembled WGS sequence"/>
</dbReference>
<evidence type="ECO:0000256" key="1">
    <source>
        <dbReference type="SAM" id="MobiDB-lite"/>
    </source>
</evidence>
<dbReference type="AlphaFoldDB" id="A0A0D1ZN32"/>
<dbReference type="VEuPathDB" id="FungiDB:PV08_07039"/>
<dbReference type="RefSeq" id="XP_016234473.1">
    <property type="nucleotide sequence ID" value="XM_016381371.1"/>
</dbReference>
<accession>A0A0D1ZN32</accession>
<proteinExistence type="predicted"/>
<feature type="region of interest" description="Disordered" evidence="1">
    <location>
        <begin position="1"/>
        <end position="58"/>
    </location>
</feature>
<protein>
    <submittedName>
        <fullName evidence="2">Uncharacterized protein</fullName>
    </submittedName>
</protein>
<organism evidence="2 3">
    <name type="scientific">Exophiala spinifera</name>
    <dbReference type="NCBI Taxonomy" id="91928"/>
    <lineage>
        <taxon>Eukaryota</taxon>
        <taxon>Fungi</taxon>
        <taxon>Dikarya</taxon>
        <taxon>Ascomycota</taxon>
        <taxon>Pezizomycotina</taxon>
        <taxon>Eurotiomycetes</taxon>
        <taxon>Chaetothyriomycetidae</taxon>
        <taxon>Chaetothyriales</taxon>
        <taxon>Herpotrichiellaceae</taxon>
        <taxon>Exophiala</taxon>
    </lineage>
</organism>
<name>A0A0D1ZN32_9EURO</name>
<keyword evidence="3" id="KW-1185">Reference proteome</keyword>
<dbReference type="HOGENOM" id="CLU_1767817_0_0_1"/>
<sequence length="146" mass="17776">MEISFILNDHVKANDNHNENKNKEDEENQAEEEAERQTLSQPRSTPRDNDSEQHTPRGLRYTEEEQLFLWYHHVDLYLDWDETLTQYRLQFPDKVRNQSSLSFCFDRLRRHNFHGIRGRQGVRGGRSRPMHRCIGRRFAWMRPEHR</sequence>
<feature type="compositionally biased region" description="Acidic residues" evidence="1">
    <location>
        <begin position="25"/>
        <end position="34"/>
    </location>
</feature>
<gene>
    <name evidence="2" type="ORF">PV08_07039</name>
</gene>
<dbReference type="EMBL" id="KN847496">
    <property type="protein sequence ID" value="KIW14257.1"/>
    <property type="molecule type" value="Genomic_DNA"/>
</dbReference>
<dbReference type="GeneID" id="27334122"/>
<feature type="compositionally biased region" description="Basic and acidic residues" evidence="1">
    <location>
        <begin position="9"/>
        <end position="24"/>
    </location>
</feature>
<reference evidence="2 3" key="1">
    <citation type="submission" date="2015-01" db="EMBL/GenBank/DDBJ databases">
        <title>The Genome Sequence of Exophiala spinifera CBS89968.</title>
        <authorList>
            <consortium name="The Broad Institute Genomics Platform"/>
            <person name="Cuomo C."/>
            <person name="de Hoog S."/>
            <person name="Gorbushina A."/>
            <person name="Stielow B."/>
            <person name="Teixiera M."/>
            <person name="Abouelleil A."/>
            <person name="Chapman S.B."/>
            <person name="Priest M."/>
            <person name="Young S.K."/>
            <person name="Wortman J."/>
            <person name="Nusbaum C."/>
            <person name="Birren B."/>
        </authorList>
    </citation>
    <scope>NUCLEOTIDE SEQUENCE [LARGE SCALE GENOMIC DNA]</scope>
    <source>
        <strain evidence="2 3">CBS 89968</strain>
    </source>
</reference>
<evidence type="ECO:0000313" key="2">
    <source>
        <dbReference type="EMBL" id="KIW14257.1"/>
    </source>
</evidence>
<evidence type="ECO:0000313" key="3">
    <source>
        <dbReference type="Proteomes" id="UP000053328"/>
    </source>
</evidence>
<feature type="compositionally biased region" description="Basic and acidic residues" evidence="1">
    <location>
        <begin position="45"/>
        <end position="58"/>
    </location>
</feature>
<dbReference type="OrthoDB" id="3921745at2759"/>